<dbReference type="InParanoid" id="A0A448YSG7"/>
<proteinExistence type="predicted"/>
<dbReference type="EMBL" id="CAACVR010000056">
    <property type="protein sequence ID" value="VEU23859.1"/>
    <property type="molecule type" value="Genomic_DNA"/>
</dbReference>
<dbReference type="Proteomes" id="UP000290900">
    <property type="component" value="Unassembled WGS sequence"/>
</dbReference>
<sequence>MPEPDTSVFTTTTSSQEIWHPGTKGNGFDGRLMTQAEQLLRVQKILYFEKGTTIIIGSDCNLGAVLVYIYSADLLSAASNGDSYD</sequence>
<evidence type="ECO:0000313" key="2">
    <source>
        <dbReference type="Proteomes" id="UP000290900"/>
    </source>
</evidence>
<dbReference type="AlphaFoldDB" id="A0A448YSG7"/>
<gene>
    <name evidence="1" type="ORF">BRENAR_LOCUS4588</name>
</gene>
<organism evidence="1 2">
    <name type="scientific">Brettanomyces naardenensis</name>
    <name type="common">Yeast</name>
    <dbReference type="NCBI Taxonomy" id="13370"/>
    <lineage>
        <taxon>Eukaryota</taxon>
        <taxon>Fungi</taxon>
        <taxon>Dikarya</taxon>
        <taxon>Ascomycota</taxon>
        <taxon>Saccharomycotina</taxon>
        <taxon>Pichiomycetes</taxon>
        <taxon>Pichiales</taxon>
        <taxon>Pichiaceae</taxon>
        <taxon>Brettanomyces</taxon>
    </lineage>
</organism>
<keyword evidence="2" id="KW-1185">Reference proteome</keyword>
<protein>
    <submittedName>
        <fullName evidence="1">DEKNAAC104939</fullName>
    </submittedName>
</protein>
<accession>A0A448YSG7</accession>
<name>A0A448YSG7_BRENA</name>
<reference evidence="1 2" key="1">
    <citation type="submission" date="2018-12" db="EMBL/GenBank/DDBJ databases">
        <authorList>
            <person name="Tiukova I."/>
            <person name="Dainat J."/>
        </authorList>
    </citation>
    <scope>NUCLEOTIDE SEQUENCE [LARGE SCALE GENOMIC DNA]</scope>
</reference>
<evidence type="ECO:0000313" key="1">
    <source>
        <dbReference type="EMBL" id="VEU23859.1"/>
    </source>
</evidence>